<reference evidence="2 3" key="1">
    <citation type="submission" date="2019-05" db="EMBL/GenBank/DDBJ databases">
        <title>Another draft genome of Portunus trituberculatus and its Hox gene families provides insights of decapod evolution.</title>
        <authorList>
            <person name="Jeong J.-H."/>
            <person name="Song I."/>
            <person name="Kim S."/>
            <person name="Choi T."/>
            <person name="Kim D."/>
            <person name="Ryu S."/>
            <person name="Kim W."/>
        </authorList>
    </citation>
    <scope>NUCLEOTIDE SEQUENCE [LARGE SCALE GENOMIC DNA]</scope>
    <source>
        <tissue evidence="2">Muscle</tissue>
    </source>
</reference>
<dbReference type="Proteomes" id="UP000324222">
    <property type="component" value="Unassembled WGS sequence"/>
</dbReference>
<evidence type="ECO:0000313" key="2">
    <source>
        <dbReference type="EMBL" id="MPC71109.1"/>
    </source>
</evidence>
<evidence type="ECO:0000256" key="1">
    <source>
        <dbReference type="SAM" id="MobiDB-lite"/>
    </source>
</evidence>
<name>A0A5B7HN06_PORTR</name>
<dbReference type="AlphaFoldDB" id="A0A5B7HN06"/>
<dbReference type="EMBL" id="VSRR010032306">
    <property type="protein sequence ID" value="MPC71109.1"/>
    <property type="molecule type" value="Genomic_DNA"/>
</dbReference>
<keyword evidence="3" id="KW-1185">Reference proteome</keyword>
<feature type="region of interest" description="Disordered" evidence="1">
    <location>
        <begin position="1"/>
        <end position="23"/>
    </location>
</feature>
<organism evidence="2 3">
    <name type="scientific">Portunus trituberculatus</name>
    <name type="common">Swimming crab</name>
    <name type="synonym">Neptunus trituberculatus</name>
    <dbReference type="NCBI Taxonomy" id="210409"/>
    <lineage>
        <taxon>Eukaryota</taxon>
        <taxon>Metazoa</taxon>
        <taxon>Ecdysozoa</taxon>
        <taxon>Arthropoda</taxon>
        <taxon>Crustacea</taxon>
        <taxon>Multicrustacea</taxon>
        <taxon>Malacostraca</taxon>
        <taxon>Eumalacostraca</taxon>
        <taxon>Eucarida</taxon>
        <taxon>Decapoda</taxon>
        <taxon>Pleocyemata</taxon>
        <taxon>Brachyura</taxon>
        <taxon>Eubrachyura</taxon>
        <taxon>Portunoidea</taxon>
        <taxon>Portunidae</taxon>
        <taxon>Portuninae</taxon>
        <taxon>Portunus</taxon>
    </lineage>
</organism>
<gene>
    <name evidence="2" type="ORF">E2C01_065378</name>
</gene>
<accession>A0A5B7HN06</accession>
<sequence>MAERPRIHTLSPPTQGSAPHAAPREMTKCVLKRLLACPPEWWRAWRYLEGLLGRRVSSAGAVPMVEATESIFVIFQAEWCGGGQEARA</sequence>
<comment type="caution">
    <text evidence="2">The sequence shown here is derived from an EMBL/GenBank/DDBJ whole genome shotgun (WGS) entry which is preliminary data.</text>
</comment>
<protein>
    <submittedName>
        <fullName evidence="2">Uncharacterized protein</fullName>
    </submittedName>
</protein>
<proteinExistence type="predicted"/>
<evidence type="ECO:0000313" key="3">
    <source>
        <dbReference type="Proteomes" id="UP000324222"/>
    </source>
</evidence>